<evidence type="ECO:0000313" key="5">
    <source>
        <dbReference type="Proteomes" id="UP000838672"/>
    </source>
</evidence>
<proteinExistence type="predicted"/>
<keyword evidence="1" id="KW-0489">Methyltransferase</keyword>
<organism evidence="4 5">
    <name type="scientific">Vibrio stylophorae</name>
    <dbReference type="NCBI Taxonomy" id="659351"/>
    <lineage>
        <taxon>Bacteria</taxon>
        <taxon>Pseudomonadati</taxon>
        <taxon>Pseudomonadota</taxon>
        <taxon>Gammaproteobacteria</taxon>
        <taxon>Vibrionales</taxon>
        <taxon>Vibrionaceae</taxon>
        <taxon>Vibrio</taxon>
    </lineage>
</organism>
<protein>
    <recommendedName>
        <fullName evidence="3">Methyltransferase domain-containing protein</fullName>
    </recommendedName>
</protein>
<evidence type="ECO:0000313" key="4">
    <source>
        <dbReference type="EMBL" id="CAH0535467.1"/>
    </source>
</evidence>
<evidence type="ECO:0000259" key="3">
    <source>
        <dbReference type="Pfam" id="PF13649"/>
    </source>
</evidence>
<name>A0ABN8DYY2_9VIBR</name>
<evidence type="ECO:0000256" key="1">
    <source>
        <dbReference type="ARBA" id="ARBA00022603"/>
    </source>
</evidence>
<feature type="domain" description="Methyltransferase" evidence="3">
    <location>
        <begin position="41"/>
        <end position="123"/>
    </location>
</feature>
<dbReference type="RefSeq" id="WP_237468357.1">
    <property type="nucleotide sequence ID" value="NZ_CAKLDI010000002.1"/>
</dbReference>
<accession>A0ABN8DYY2</accession>
<dbReference type="Gene3D" id="3.40.50.150">
    <property type="entry name" value="Vaccinia Virus protein VP39"/>
    <property type="match status" value="1"/>
</dbReference>
<dbReference type="Proteomes" id="UP000838672">
    <property type="component" value="Unassembled WGS sequence"/>
</dbReference>
<dbReference type="EMBL" id="CAKLDI010000002">
    <property type="protein sequence ID" value="CAH0535467.1"/>
    <property type="molecule type" value="Genomic_DNA"/>
</dbReference>
<dbReference type="InterPro" id="IPR029063">
    <property type="entry name" value="SAM-dependent_MTases_sf"/>
</dbReference>
<keyword evidence="2" id="KW-0808">Transferase</keyword>
<dbReference type="PANTHER" id="PTHR43861:SF1">
    <property type="entry name" value="TRANS-ACONITATE 2-METHYLTRANSFERASE"/>
    <property type="match status" value="1"/>
</dbReference>
<dbReference type="InterPro" id="IPR041698">
    <property type="entry name" value="Methyltransf_25"/>
</dbReference>
<dbReference type="PANTHER" id="PTHR43861">
    <property type="entry name" value="TRANS-ACONITATE 2-METHYLTRANSFERASE-RELATED"/>
    <property type="match status" value="1"/>
</dbReference>
<dbReference type="SUPFAM" id="SSF53335">
    <property type="entry name" value="S-adenosyl-L-methionine-dependent methyltransferases"/>
    <property type="match status" value="1"/>
</dbReference>
<comment type="caution">
    <text evidence="4">The sequence shown here is derived from an EMBL/GenBank/DDBJ whole genome shotgun (WGS) entry which is preliminary data.</text>
</comment>
<evidence type="ECO:0000256" key="2">
    <source>
        <dbReference type="ARBA" id="ARBA00022679"/>
    </source>
</evidence>
<gene>
    <name evidence="4" type="ORF">VST7929_03041</name>
</gene>
<sequence>MGISFAEPERLTLIFDADNRQEWQNTSAILEQLSLCHSDIIADIGAGTGYFSQLFSEQAHKVYAIDREPNMVTYLQNRFDAAETMAEVVPILSTDENPHLPDDANVIFIANTYRFVHQRPTFLTALKAQSMENARYMIVDFKGSHARVSPEQACEEVEHAGFRITHFDRITCPDHYILQFTR</sequence>
<dbReference type="Pfam" id="PF13649">
    <property type="entry name" value="Methyltransf_25"/>
    <property type="match status" value="1"/>
</dbReference>
<dbReference type="CDD" id="cd02440">
    <property type="entry name" value="AdoMet_MTases"/>
    <property type="match status" value="1"/>
</dbReference>
<reference evidence="4" key="1">
    <citation type="submission" date="2021-11" db="EMBL/GenBank/DDBJ databases">
        <authorList>
            <person name="Rodrigo-Torres L."/>
            <person name="Arahal R. D."/>
            <person name="Lucena T."/>
        </authorList>
    </citation>
    <scope>NUCLEOTIDE SEQUENCE</scope>
    <source>
        <strain evidence="4">CECT 7929</strain>
    </source>
</reference>
<keyword evidence="5" id="KW-1185">Reference proteome</keyword>